<feature type="region of interest" description="Disordered" evidence="1">
    <location>
        <begin position="1"/>
        <end position="28"/>
    </location>
</feature>
<sequence length="28" mass="3068">MTAFPYASSDQKIVGPHFSLPQQLPPPL</sequence>
<dbReference type="EMBL" id="JAAIUW010000007">
    <property type="protein sequence ID" value="KAF7823391.1"/>
    <property type="molecule type" value="Genomic_DNA"/>
</dbReference>
<keyword evidence="3" id="KW-1185">Reference proteome</keyword>
<proteinExistence type="predicted"/>
<organism evidence="2 3">
    <name type="scientific">Senna tora</name>
    <dbReference type="NCBI Taxonomy" id="362788"/>
    <lineage>
        <taxon>Eukaryota</taxon>
        <taxon>Viridiplantae</taxon>
        <taxon>Streptophyta</taxon>
        <taxon>Embryophyta</taxon>
        <taxon>Tracheophyta</taxon>
        <taxon>Spermatophyta</taxon>
        <taxon>Magnoliopsida</taxon>
        <taxon>eudicotyledons</taxon>
        <taxon>Gunneridae</taxon>
        <taxon>Pentapetalae</taxon>
        <taxon>rosids</taxon>
        <taxon>fabids</taxon>
        <taxon>Fabales</taxon>
        <taxon>Fabaceae</taxon>
        <taxon>Caesalpinioideae</taxon>
        <taxon>Cassia clade</taxon>
        <taxon>Senna</taxon>
    </lineage>
</organism>
<evidence type="ECO:0000256" key="1">
    <source>
        <dbReference type="SAM" id="MobiDB-lite"/>
    </source>
</evidence>
<dbReference type="AlphaFoldDB" id="A0A834TM59"/>
<evidence type="ECO:0000313" key="3">
    <source>
        <dbReference type="Proteomes" id="UP000634136"/>
    </source>
</evidence>
<dbReference type="Proteomes" id="UP000634136">
    <property type="component" value="Unassembled WGS sequence"/>
</dbReference>
<evidence type="ECO:0000313" key="2">
    <source>
        <dbReference type="EMBL" id="KAF7823391.1"/>
    </source>
</evidence>
<name>A0A834TM59_9FABA</name>
<accession>A0A834TM59</accession>
<gene>
    <name evidence="2" type="ORF">G2W53_021535</name>
</gene>
<reference evidence="2" key="1">
    <citation type="submission" date="2020-09" db="EMBL/GenBank/DDBJ databases">
        <title>Genome-Enabled Discovery of Anthraquinone Biosynthesis in Senna tora.</title>
        <authorList>
            <person name="Kang S.-H."/>
            <person name="Pandey R.P."/>
            <person name="Lee C.-M."/>
            <person name="Sim J.-S."/>
            <person name="Jeong J.-T."/>
            <person name="Choi B.-S."/>
            <person name="Jung M."/>
            <person name="Ginzburg D."/>
            <person name="Zhao K."/>
            <person name="Won S.Y."/>
            <person name="Oh T.-J."/>
            <person name="Yu Y."/>
            <person name="Kim N.-H."/>
            <person name="Lee O.R."/>
            <person name="Lee T.-H."/>
            <person name="Bashyal P."/>
            <person name="Kim T.-S."/>
            <person name="Lee W.-H."/>
            <person name="Kawkins C."/>
            <person name="Kim C.-K."/>
            <person name="Kim J.S."/>
            <person name="Ahn B.O."/>
            <person name="Rhee S.Y."/>
            <person name="Sohng J.K."/>
        </authorList>
    </citation>
    <scope>NUCLEOTIDE SEQUENCE</scope>
    <source>
        <tissue evidence="2">Leaf</tissue>
    </source>
</reference>
<protein>
    <submittedName>
        <fullName evidence="2">Uncharacterized protein</fullName>
    </submittedName>
</protein>
<comment type="caution">
    <text evidence="2">The sequence shown here is derived from an EMBL/GenBank/DDBJ whole genome shotgun (WGS) entry which is preliminary data.</text>
</comment>